<comment type="caution">
    <text evidence="3">The sequence shown here is derived from an EMBL/GenBank/DDBJ whole genome shotgun (WGS) entry which is preliminary data.</text>
</comment>
<accession>A0A829YJQ7</accession>
<feature type="signal peptide" evidence="2">
    <location>
        <begin position="1"/>
        <end position="24"/>
    </location>
</feature>
<dbReference type="RefSeq" id="WP_161815136.1">
    <property type="nucleotide sequence ID" value="NZ_BLJN01000006.1"/>
</dbReference>
<evidence type="ECO:0008006" key="5">
    <source>
        <dbReference type="Google" id="ProtNLM"/>
    </source>
</evidence>
<dbReference type="AlphaFoldDB" id="A0A829YJQ7"/>
<keyword evidence="2" id="KW-0732">Signal</keyword>
<keyword evidence="4" id="KW-1185">Reference proteome</keyword>
<reference evidence="4" key="1">
    <citation type="submission" date="2020-01" db="EMBL/GenBank/DDBJ databases">
        <title>'Steroidobacter agaridevorans' sp. nov., agar-degrading bacteria isolated from rhizosphere soils.</title>
        <authorList>
            <person name="Ikenaga M."/>
            <person name="Kataoka M."/>
            <person name="Murouchi A."/>
            <person name="Katsuragi S."/>
            <person name="Sakai M."/>
        </authorList>
    </citation>
    <scope>NUCLEOTIDE SEQUENCE [LARGE SCALE GENOMIC DNA]</scope>
    <source>
        <strain evidence="4">YU21-B</strain>
    </source>
</reference>
<keyword evidence="1" id="KW-0802">TPR repeat</keyword>
<dbReference type="SUPFAM" id="SSF48452">
    <property type="entry name" value="TPR-like"/>
    <property type="match status" value="1"/>
</dbReference>
<evidence type="ECO:0000313" key="4">
    <source>
        <dbReference type="Proteomes" id="UP000445000"/>
    </source>
</evidence>
<evidence type="ECO:0000256" key="2">
    <source>
        <dbReference type="SAM" id="SignalP"/>
    </source>
</evidence>
<gene>
    <name evidence="3" type="ORF">GCM10011487_55250</name>
</gene>
<name>A0A829YJQ7_9GAMM</name>
<feature type="repeat" description="TPR" evidence="1">
    <location>
        <begin position="209"/>
        <end position="242"/>
    </location>
</feature>
<organism evidence="3 4">
    <name type="scientific">Steroidobacter agaridevorans</name>
    <dbReference type="NCBI Taxonomy" id="2695856"/>
    <lineage>
        <taxon>Bacteria</taxon>
        <taxon>Pseudomonadati</taxon>
        <taxon>Pseudomonadota</taxon>
        <taxon>Gammaproteobacteria</taxon>
        <taxon>Steroidobacterales</taxon>
        <taxon>Steroidobacteraceae</taxon>
        <taxon>Steroidobacter</taxon>
    </lineage>
</organism>
<dbReference type="InterPro" id="IPR019734">
    <property type="entry name" value="TPR_rpt"/>
</dbReference>
<dbReference type="Proteomes" id="UP000445000">
    <property type="component" value="Unassembled WGS sequence"/>
</dbReference>
<sequence>MNCSAWVGRLLLPVLLAAAVSARAGSTAEFDDLVARLQFSFYTGDSRALAEMLSELDGFEVDAGLAATKSYQLAYGQWKLAQLLGEPQDERARAATKSSSSKAAKSCVQHARDAIEKDSRMAEIYAIEAACDTYEPGSMRHGSASCMRSKSMRTALTLGAENPRVLFINALCTPDAEGDPAAIERWRAVVAKFEAAPPSQPGKPDWGHAEALTRLGESYLKRGEMVAARDVLERALVLAPDYRQAQKLLQSAANRPR</sequence>
<dbReference type="PROSITE" id="PS50005">
    <property type="entry name" value="TPR"/>
    <property type="match status" value="1"/>
</dbReference>
<dbReference type="SMART" id="SM00028">
    <property type="entry name" value="TPR"/>
    <property type="match status" value="1"/>
</dbReference>
<evidence type="ECO:0000313" key="3">
    <source>
        <dbReference type="EMBL" id="GFE83525.1"/>
    </source>
</evidence>
<evidence type="ECO:0000256" key="1">
    <source>
        <dbReference type="PROSITE-ProRule" id="PRU00339"/>
    </source>
</evidence>
<dbReference type="Gene3D" id="1.25.40.10">
    <property type="entry name" value="Tetratricopeptide repeat domain"/>
    <property type="match status" value="1"/>
</dbReference>
<dbReference type="EMBL" id="BLJN01000006">
    <property type="protein sequence ID" value="GFE83525.1"/>
    <property type="molecule type" value="Genomic_DNA"/>
</dbReference>
<dbReference type="InterPro" id="IPR011990">
    <property type="entry name" value="TPR-like_helical_dom_sf"/>
</dbReference>
<protein>
    <recommendedName>
        <fullName evidence="5">Tetratricopeptide repeat protein</fullName>
    </recommendedName>
</protein>
<feature type="chain" id="PRO_5032731579" description="Tetratricopeptide repeat protein" evidence="2">
    <location>
        <begin position="25"/>
        <end position="257"/>
    </location>
</feature>
<proteinExistence type="predicted"/>